<comment type="caution">
    <text evidence="2">The sequence shown here is derived from an EMBL/GenBank/DDBJ whole genome shotgun (WGS) entry which is preliminary data.</text>
</comment>
<sequence>MKKVELSIPDMQSAHCQTRVNSAVRGIAGITIEKIESGKLFINYEDDNEKKEVIETIEKAGYKVADNITQDSSCATGCCGN</sequence>
<keyword evidence="3" id="KW-1185">Reference proteome</keyword>
<accession>A0ABV0BNP0</accession>
<reference evidence="2 3" key="1">
    <citation type="submission" date="2024-04" db="EMBL/GenBank/DDBJ databases">
        <title>WGS of bacteria from Torrens River.</title>
        <authorList>
            <person name="Wyrsch E.R."/>
            <person name="Drigo B."/>
        </authorList>
    </citation>
    <scope>NUCLEOTIDE SEQUENCE [LARGE SCALE GENOMIC DNA]</scope>
    <source>
        <strain evidence="2 3">TWI391</strain>
    </source>
</reference>
<dbReference type="SUPFAM" id="SSF55008">
    <property type="entry name" value="HMA, heavy metal-associated domain"/>
    <property type="match status" value="1"/>
</dbReference>
<proteinExistence type="predicted"/>
<evidence type="ECO:0000313" key="2">
    <source>
        <dbReference type="EMBL" id="MEN5376416.1"/>
    </source>
</evidence>
<evidence type="ECO:0000259" key="1">
    <source>
        <dbReference type="PROSITE" id="PS50846"/>
    </source>
</evidence>
<protein>
    <submittedName>
        <fullName evidence="2">Heavy-metal-associated domain-containing protein</fullName>
    </submittedName>
</protein>
<dbReference type="PROSITE" id="PS50846">
    <property type="entry name" value="HMA_2"/>
    <property type="match status" value="1"/>
</dbReference>
<dbReference type="CDD" id="cd00371">
    <property type="entry name" value="HMA"/>
    <property type="match status" value="1"/>
</dbReference>
<gene>
    <name evidence="2" type="ORF">ABE541_03995</name>
</gene>
<evidence type="ECO:0000313" key="3">
    <source>
        <dbReference type="Proteomes" id="UP001409291"/>
    </source>
</evidence>
<dbReference type="InterPro" id="IPR006121">
    <property type="entry name" value="HMA_dom"/>
</dbReference>
<dbReference type="RefSeq" id="WP_346580671.1">
    <property type="nucleotide sequence ID" value="NZ_JBDJLH010000001.1"/>
</dbReference>
<organism evidence="2 3">
    <name type="scientific">Sphingobacterium kitahiroshimense</name>
    <dbReference type="NCBI Taxonomy" id="470446"/>
    <lineage>
        <taxon>Bacteria</taxon>
        <taxon>Pseudomonadati</taxon>
        <taxon>Bacteroidota</taxon>
        <taxon>Sphingobacteriia</taxon>
        <taxon>Sphingobacteriales</taxon>
        <taxon>Sphingobacteriaceae</taxon>
        <taxon>Sphingobacterium</taxon>
    </lineage>
</organism>
<name>A0ABV0BNP0_9SPHI</name>
<dbReference type="Proteomes" id="UP001409291">
    <property type="component" value="Unassembled WGS sequence"/>
</dbReference>
<dbReference type="InterPro" id="IPR036163">
    <property type="entry name" value="HMA_dom_sf"/>
</dbReference>
<dbReference type="Gene3D" id="3.30.70.100">
    <property type="match status" value="1"/>
</dbReference>
<feature type="domain" description="HMA" evidence="1">
    <location>
        <begin position="2"/>
        <end position="65"/>
    </location>
</feature>
<dbReference type="EMBL" id="JBDJNQ010000001">
    <property type="protein sequence ID" value="MEN5376416.1"/>
    <property type="molecule type" value="Genomic_DNA"/>
</dbReference>